<dbReference type="InterPro" id="IPR005754">
    <property type="entry name" value="Sortase"/>
</dbReference>
<dbReference type="GO" id="GO:0016787">
    <property type="term" value="F:hydrolase activity"/>
    <property type="evidence" value="ECO:0007669"/>
    <property type="project" value="UniProtKB-KW"/>
</dbReference>
<dbReference type="STRING" id="272558.gene:10729509"/>
<evidence type="ECO:0000256" key="2">
    <source>
        <dbReference type="PIRSR" id="PIRSR605754-1"/>
    </source>
</evidence>
<organism evidence="4 5">
    <name type="scientific">Halalkalibacterium halodurans (strain ATCC BAA-125 / DSM 18197 / FERM 7344 / JCM 9153 / C-125)</name>
    <name type="common">Bacillus halodurans</name>
    <dbReference type="NCBI Taxonomy" id="272558"/>
    <lineage>
        <taxon>Bacteria</taxon>
        <taxon>Bacillati</taxon>
        <taxon>Bacillota</taxon>
        <taxon>Bacilli</taxon>
        <taxon>Bacillales</taxon>
        <taxon>Bacillaceae</taxon>
        <taxon>Halalkalibacterium (ex Joshi et al. 2022)</taxon>
    </lineage>
</organism>
<evidence type="ECO:0000313" key="5">
    <source>
        <dbReference type="Proteomes" id="UP000001258"/>
    </source>
</evidence>
<feature type="active site" description="Acyl-thioester intermediate" evidence="2">
    <location>
        <position position="165"/>
    </location>
</feature>
<protein>
    <submittedName>
        <fullName evidence="4">BH3596 protein</fullName>
    </submittedName>
</protein>
<keyword evidence="3" id="KW-0812">Transmembrane</keyword>
<gene>
    <name evidence="4" type="ordered locus">BH3596</name>
</gene>
<dbReference type="PROSITE" id="PS00758">
    <property type="entry name" value="ARGE_DAPE_CPG2_1"/>
    <property type="match status" value="1"/>
</dbReference>
<dbReference type="Proteomes" id="UP000001258">
    <property type="component" value="Chromosome"/>
</dbReference>
<dbReference type="eggNOG" id="COG3764">
    <property type="taxonomic scope" value="Bacteria"/>
</dbReference>
<keyword evidence="5" id="KW-1185">Reference proteome</keyword>
<proteinExistence type="predicted"/>
<dbReference type="InterPro" id="IPR023365">
    <property type="entry name" value="Sortase_dom-sf"/>
</dbReference>
<evidence type="ECO:0000256" key="3">
    <source>
        <dbReference type="SAM" id="Phobius"/>
    </source>
</evidence>
<keyword evidence="1" id="KW-0378">Hydrolase</keyword>
<dbReference type="HOGENOM" id="CLU_045680_8_2_9"/>
<dbReference type="RefSeq" id="WP_010899724.1">
    <property type="nucleotide sequence ID" value="NC_002570.2"/>
</dbReference>
<evidence type="ECO:0000256" key="1">
    <source>
        <dbReference type="ARBA" id="ARBA00022801"/>
    </source>
</evidence>
<feature type="active site" description="Proton donor/acceptor" evidence="2">
    <location>
        <position position="107"/>
    </location>
</feature>
<dbReference type="EMBL" id="BA000004">
    <property type="protein sequence ID" value="BAB07315.1"/>
    <property type="molecule type" value="Genomic_DNA"/>
</dbReference>
<dbReference type="AlphaFoldDB" id="Q9K6X8"/>
<dbReference type="MEROPS" id="C60.008"/>
<dbReference type="NCBIfam" id="NF033746">
    <property type="entry name" value="class_D_sortase"/>
    <property type="match status" value="1"/>
</dbReference>
<dbReference type="OrthoDB" id="165822at2"/>
<dbReference type="GeneID" id="87599124"/>
<name>Q9K6X8_HALH5</name>
<dbReference type="InterPro" id="IPR053525">
    <property type="entry name" value="Sortase_D"/>
</dbReference>
<keyword evidence="3" id="KW-1133">Transmembrane helix</keyword>
<dbReference type="CDD" id="cd05828">
    <property type="entry name" value="Sortase_D_1"/>
    <property type="match status" value="1"/>
</dbReference>
<dbReference type="SUPFAM" id="SSF63817">
    <property type="entry name" value="Sortase"/>
    <property type="match status" value="1"/>
</dbReference>
<dbReference type="Pfam" id="PF04203">
    <property type="entry name" value="Sortase"/>
    <property type="match status" value="1"/>
</dbReference>
<dbReference type="NCBIfam" id="TIGR01076">
    <property type="entry name" value="sortase_fam"/>
    <property type="match status" value="1"/>
</dbReference>
<dbReference type="InterPro" id="IPR041999">
    <property type="entry name" value="Sortase_D_1"/>
</dbReference>
<evidence type="ECO:0000313" key="4">
    <source>
        <dbReference type="EMBL" id="BAB07315.1"/>
    </source>
</evidence>
<feature type="transmembrane region" description="Helical" evidence="3">
    <location>
        <begin position="6"/>
        <end position="26"/>
    </location>
</feature>
<dbReference type="Gene3D" id="2.40.260.10">
    <property type="entry name" value="Sortase"/>
    <property type="match status" value="1"/>
</dbReference>
<reference evidence="4 5" key="1">
    <citation type="journal article" date="2000" name="Nucleic Acids Res.">
        <title>Complete genome sequence of the alkaliphilic bacterium Bacillus halodurans and genomic sequence comparison with Bacillus subtilis.</title>
        <authorList>
            <person name="Takami H."/>
            <person name="Nakasone K."/>
            <person name="Takaki Y."/>
            <person name="Maeno G."/>
            <person name="Sasaki R."/>
            <person name="Masui N."/>
            <person name="Fuji F."/>
            <person name="Hirama C."/>
            <person name="Nakamura Y."/>
            <person name="Ogasawara N."/>
            <person name="Kuhara S."/>
            <person name="Horikoshi K."/>
        </authorList>
    </citation>
    <scope>NUCLEOTIDE SEQUENCE [LARGE SCALE GENOMIC DNA]</scope>
    <source>
        <strain evidence="5">ATCC BAA-125 / DSM 18197 / FERM 7344 / JCM 9153 / C-125</strain>
    </source>
</reference>
<dbReference type="KEGG" id="bha:BH3596"/>
<accession>Q9K6X8</accession>
<sequence>MGKKLAIFIMFIGLACLIYGGWQLFLTSSLQKQSLTEAREITGEQVSSPEDFQANMGDVIGILEITKLEAELPIVSGTDEDELDRGVGHYTSTVLPGQNDQILLSGHRDTVFRDMGKLEIGDDLTVHMPYGSYTYRIVDTEIVDANDTSVIRSTAPDEVLTLSTCYPFNFIGSAPERYIIYAEPYNQ</sequence>
<dbReference type="InterPro" id="IPR001261">
    <property type="entry name" value="ArgE/DapE_CS"/>
</dbReference>
<keyword evidence="3" id="KW-0472">Membrane</keyword>
<dbReference type="PIR" id="D84099">
    <property type="entry name" value="D84099"/>
</dbReference>
<dbReference type="PROSITE" id="PS51257">
    <property type="entry name" value="PROKAR_LIPOPROTEIN"/>
    <property type="match status" value="1"/>
</dbReference>